<evidence type="ECO:0000256" key="2">
    <source>
        <dbReference type="SAM" id="SignalP"/>
    </source>
</evidence>
<evidence type="ECO:0008006" key="5">
    <source>
        <dbReference type="Google" id="ProtNLM"/>
    </source>
</evidence>
<feature type="compositionally biased region" description="Low complexity" evidence="1">
    <location>
        <begin position="44"/>
        <end position="66"/>
    </location>
</feature>
<comment type="caution">
    <text evidence="3">The sequence shown here is derived from an EMBL/GenBank/DDBJ whole genome shotgun (WGS) entry which is preliminary data.</text>
</comment>
<feature type="chain" id="PRO_5016347329" description="Pre-peptidase" evidence="2">
    <location>
        <begin position="32"/>
        <end position="386"/>
    </location>
</feature>
<protein>
    <recommendedName>
        <fullName evidence="5">Pre-peptidase</fullName>
    </recommendedName>
</protein>
<evidence type="ECO:0000313" key="4">
    <source>
        <dbReference type="Proteomes" id="UP000245697"/>
    </source>
</evidence>
<dbReference type="AlphaFoldDB" id="A0A316G7J1"/>
<keyword evidence="4" id="KW-1185">Reference proteome</keyword>
<evidence type="ECO:0000256" key="1">
    <source>
        <dbReference type="SAM" id="MobiDB-lite"/>
    </source>
</evidence>
<feature type="signal peptide" evidence="2">
    <location>
        <begin position="1"/>
        <end position="31"/>
    </location>
</feature>
<accession>A0A316G7J1</accession>
<sequence>MHPAATRRPRRLLTVALTAALAGGVPAPAAALAGGDPTAAVAGGAPTAAAAPGSGAPTPAAAASGRPGPGGPQLTVGGPAVLLDLKGPATVGFQATAGQRLTVLAQRRTLTATDNTDLTIVRNGTTVADGALIVTWASVSVDFTAPAAGAYTVRISPRAAKDRGTLLVSLAGASAGTLALRGPAQQVTITRPGERAFLTFAATAGQRLTVVARRGTLAKDEYTYLDIRGPSGEVNTSGAVGYESEYRTLDFDVTRTGRHTVEVNPDTDRTGTLTVQLTGSISATLTPGRPARIAFTQPGERAFVTFRAAEAEQFRLTARPGTLTTTSETVLKVRTPAGLDVVDATLTTSKPVATLGFSSSAGTYTIEIDPEGLDTGTLLLDLHRLP</sequence>
<organism evidence="3 4">
    <name type="scientific">Actinoplanes xinjiangensis</name>
    <dbReference type="NCBI Taxonomy" id="512350"/>
    <lineage>
        <taxon>Bacteria</taxon>
        <taxon>Bacillati</taxon>
        <taxon>Actinomycetota</taxon>
        <taxon>Actinomycetes</taxon>
        <taxon>Micromonosporales</taxon>
        <taxon>Micromonosporaceae</taxon>
        <taxon>Actinoplanes</taxon>
    </lineage>
</organism>
<gene>
    <name evidence="3" type="ORF">BC793_103322</name>
</gene>
<keyword evidence="2" id="KW-0732">Signal</keyword>
<dbReference type="Gene3D" id="2.60.120.380">
    <property type="match status" value="2"/>
</dbReference>
<name>A0A316G7J1_9ACTN</name>
<reference evidence="3 4" key="1">
    <citation type="submission" date="2018-05" db="EMBL/GenBank/DDBJ databases">
        <title>Genomic Encyclopedia of Archaeal and Bacterial Type Strains, Phase II (KMG-II): from individual species to whole genera.</title>
        <authorList>
            <person name="Goeker M."/>
        </authorList>
    </citation>
    <scope>NUCLEOTIDE SEQUENCE [LARGE SCALE GENOMIC DNA]</scope>
    <source>
        <strain evidence="3 4">DSM 45184</strain>
    </source>
</reference>
<evidence type="ECO:0000313" key="3">
    <source>
        <dbReference type="EMBL" id="PWK50437.1"/>
    </source>
</evidence>
<dbReference type="Proteomes" id="UP000245697">
    <property type="component" value="Unassembled WGS sequence"/>
</dbReference>
<proteinExistence type="predicted"/>
<dbReference type="EMBL" id="QGGR01000003">
    <property type="protein sequence ID" value="PWK50437.1"/>
    <property type="molecule type" value="Genomic_DNA"/>
</dbReference>
<feature type="region of interest" description="Disordered" evidence="1">
    <location>
        <begin position="44"/>
        <end position="75"/>
    </location>
</feature>